<protein>
    <submittedName>
        <fullName evidence="2">Uncharacterized protein</fullName>
    </submittedName>
</protein>
<evidence type="ECO:0000313" key="3">
    <source>
        <dbReference type="Proteomes" id="UP000610931"/>
    </source>
</evidence>
<reference evidence="2" key="1">
    <citation type="submission" date="2020-12" db="EMBL/GenBank/DDBJ databases">
        <title>Snuella sp. nov., isolated from sediment in Incheon.</title>
        <authorList>
            <person name="Kim W."/>
        </authorList>
    </citation>
    <scope>NUCLEOTIDE SEQUENCE</scope>
    <source>
        <strain evidence="2">CAU 1569</strain>
    </source>
</reference>
<name>A0A8J7J5X4_9FLAO</name>
<accession>A0A8J7J5X4</accession>
<feature type="chain" id="PRO_5035323815" evidence="1">
    <location>
        <begin position="24"/>
        <end position="248"/>
    </location>
</feature>
<evidence type="ECO:0000256" key="1">
    <source>
        <dbReference type="SAM" id="SignalP"/>
    </source>
</evidence>
<proteinExistence type="predicted"/>
<dbReference type="EMBL" id="JAELVQ010000026">
    <property type="protein sequence ID" value="MBJ6369428.1"/>
    <property type="molecule type" value="Genomic_DNA"/>
</dbReference>
<gene>
    <name evidence="2" type="ORF">JF259_15140</name>
</gene>
<organism evidence="2 3">
    <name type="scientific">Snuella sedimenti</name>
    <dbReference type="NCBI Taxonomy" id="2798802"/>
    <lineage>
        <taxon>Bacteria</taxon>
        <taxon>Pseudomonadati</taxon>
        <taxon>Bacteroidota</taxon>
        <taxon>Flavobacteriia</taxon>
        <taxon>Flavobacteriales</taxon>
        <taxon>Flavobacteriaceae</taxon>
        <taxon>Snuella</taxon>
    </lineage>
</organism>
<evidence type="ECO:0000313" key="2">
    <source>
        <dbReference type="EMBL" id="MBJ6369428.1"/>
    </source>
</evidence>
<keyword evidence="3" id="KW-1185">Reference proteome</keyword>
<dbReference type="RefSeq" id="WP_199116524.1">
    <property type="nucleotide sequence ID" value="NZ_JAELVQ010000026.1"/>
</dbReference>
<keyword evidence="1" id="KW-0732">Signal</keyword>
<feature type="signal peptide" evidence="1">
    <location>
        <begin position="1"/>
        <end position="23"/>
    </location>
</feature>
<dbReference type="Proteomes" id="UP000610931">
    <property type="component" value="Unassembled WGS sequence"/>
</dbReference>
<comment type="caution">
    <text evidence="2">The sequence shown here is derived from an EMBL/GenBank/DDBJ whole genome shotgun (WGS) entry which is preliminary data.</text>
</comment>
<sequence length="248" mass="28895">MKTLKTALLIAFAFCLTLNIANAQKRYYIHVDNVKPSMVKDYEKVAKEFVEACKKHKPQTEWLTSVTSDLRYMYVTPLEKFADLDAKPFADMSKAMGEDWTNMFTRFNKCYDSHSDYIITLAEDLTYMPEGFSQTQEGLNNREYYFLYYTPENQGKLKESMKAIKELFVNKNSKLYYRVYHSGLGNPESYYLVAVSSKDDVDAAMQSKANDELLGEKRHEVFGNMMKHLSRFEEYKGQIRPDLAYSSN</sequence>
<dbReference type="AlphaFoldDB" id="A0A8J7J5X4"/>